<dbReference type="CDD" id="cd00761">
    <property type="entry name" value="Glyco_tranf_GTA_type"/>
    <property type="match status" value="1"/>
</dbReference>
<sequence length="318" mass="36250">MGKTSEKVSVVIPTYNRSELLKKAVYSLQHQRHQNLEIIIVDDCSTDDTEAVVKEMQDPRIKYIRHQINRGGSEARNTGIKLAKGNYVGFLDSDDQWLPDKLQKQLAIFRSNPEVGAVYTGVKLVNDSQTLKEIVPRYRGNILPMLMESNCIDTTSSVLVKTELLHEINGFESSLPSCQDWDLYLRLSQITNFDFVKDSMVLFFQHSGERISTNNEAVLNGQLYIFKAYKELAKELGNGVFEKFSINIFKTLLKVAITSCDKEAVKLARKVLIEAAFEKNSSVKACIYYLSTFLPLKVLEIMYKQSKKNYKFSEILST</sequence>
<dbReference type="RefSeq" id="WP_052650842.1">
    <property type="nucleotide sequence ID" value="NZ_CCXS01000001.1"/>
</dbReference>
<proteinExistence type="predicted"/>
<protein>
    <submittedName>
        <fullName evidence="2">UDP-Glc:alpha-D-GlcNAc-diphosphoundecaprenol beta-1,3-glucosyltransferase WfgD</fullName>
    </submittedName>
</protein>
<organism evidence="2 3">
    <name type="scientific">Planococcus massiliensis</name>
    <dbReference type="NCBI Taxonomy" id="1499687"/>
    <lineage>
        <taxon>Bacteria</taxon>
        <taxon>Bacillati</taxon>
        <taxon>Bacillota</taxon>
        <taxon>Bacilli</taxon>
        <taxon>Bacillales</taxon>
        <taxon>Caryophanaceae</taxon>
        <taxon>Planococcus</taxon>
    </lineage>
</organism>
<dbReference type="OrthoDB" id="396512at2"/>
<dbReference type="Gene3D" id="3.90.550.10">
    <property type="entry name" value="Spore Coat Polysaccharide Biosynthesis Protein SpsA, Chain A"/>
    <property type="match status" value="1"/>
</dbReference>
<dbReference type="Pfam" id="PF00535">
    <property type="entry name" value="Glycos_transf_2"/>
    <property type="match status" value="1"/>
</dbReference>
<dbReference type="EMBL" id="CCXS01000001">
    <property type="protein sequence ID" value="CEG22113.1"/>
    <property type="molecule type" value="Genomic_DNA"/>
</dbReference>
<dbReference type="GO" id="GO:0016740">
    <property type="term" value="F:transferase activity"/>
    <property type="evidence" value="ECO:0007669"/>
    <property type="project" value="UniProtKB-KW"/>
</dbReference>
<evidence type="ECO:0000259" key="1">
    <source>
        <dbReference type="Pfam" id="PF00535"/>
    </source>
</evidence>
<dbReference type="SUPFAM" id="SSF53448">
    <property type="entry name" value="Nucleotide-diphospho-sugar transferases"/>
    <property type="match status" value="1"/>
</dbReference>
<dbReference type="STRING" id="1499687.BN1080_01033"/>
<reference evidence="2 3" key="1">
    <citation type="submission" date="2014-09" db="EMBL/GenBank/DDBJ databases">
        <authorList>
            <person name="Urmite Genomes Urmite Genomes"/>
        </authorList>
    </citation>
    <scope>NUCLEOTIDE SEQUENCE [LARGE SCALE GENOMIC DNA]</scope>
    <source>
        <strain evidence="2 3">ES2</strain>
    </source>
</reference>
<evidence type="ECO:0000313" key="2">
    <source>
        <dbReference type="EMBL" id="CEG22113.1"/>
    </source>
</evidence>
<dbReference type="InterPro" id="IPR029044">
    <property type="entry name" value="Nucleotide-diphossugar_trans"/>
</dbReference>
<keyword evidence="3" id="KW-1185">Reference proteome</keyword>
<keyword evidence="2" id="KW-0808">Transferase</keyword>
<dbReference type="PANTHER" id="PTHR43685">
    <property type="entry name" value="GLYCOSYLTRANSFERASE"/>
    <property type="match status" value="1"/>
</dbReference>
<gene>
    <name evidence="2" type="primary">wfgD</name>
    <name evidence="2" type="ORF">BN1080_01033</name>
</gene>
<dbReference type="PANTHER" id="PTHR43685:SF2">
    <property type="entry name" value="GLYCOSYLTRANSFERASE 2-LIKE DOMAIN-CONTAINING PROTEIN"/>
    <property type="match status" value="1"/>
</dbReference>
<feature type="domain" description="Glycosyltransferase 2-like" evidence="1">
    <location>
        <begin position="9"/>
        <end position="130"/>
    </location>
</feature>
<dbReference type="InterPro" id="IPR001173">
    <property type="entry name" value="Glyco_trans_2-like"/>
</dbReference>
<dbReference type="Proteomes" id="UP000043699">
    <property type="component" value="Unassembled WGS sequence"/>
</dbReference>
<name>A0A098EIK5_9BACL</name>
<dbReference type="AlphaFoldDB" id="A0A098EIK5"/>
<evidence type="ECO:0000313" key="3">
    <source>
        <dbReference type="Proteomes" id="UP000043699"/>
    </source>
</evidence>
<accession>A0A098EIK5</accession>
<dbReference type="InterPro" id="IPR050834">
    <property type="entry name" value="Glycosyltransf_2"/>
</dbReference>